<evidence type="ECO:0000313" key="15">
    <source>
        <dbReference type="Proteomes" id="UP001324993"/>
    </source>
</evidence>
<comment type="similarity">
    <text evidence="1">Belongs to the helicase family. UvrD subfamily.</text>
</comment>
<keyword evidence="2 12" id="KW-0547">Nucleotide-binding</keyword>
<dbReference type="InterPro" id="IPR014016">
    <property type="entry name" value="UvrD-like_ATP-bd"/>
</dbReference>
<dbReference type="InterPro" id="IPR027417">
    <property type="entry name" value="P-loop_NTPase"/>
</dbReference>
<dbReference type="Gene3D" id="1.10.10.160">
    <property type="match status" value="1"/>
</dbReference>
<dbReference type="GO" id="GO:0016787">
    <property type="term" value="F:hydrolase activity"/>
    <property type="evidence" value="ECO:0007669"/>
    <property type="project" value="UniProtKB-KW"/>
</dbReference>
<reference evidence="14 15" key="1">
    <citation type="submission" date="2023-11" db="EMBL/GenBank/DDBJ databases">
        <title>Coraliomargarita sp. nov., isolated from marine algae.</title>
        <authorList>
            <person name="Lee J.K."/>
            <person name="Baek J.H."/>
            <person name="Kim J.M."/>
            <person name="Choi D.G."/>
            <person name="Jeon C.O."/>
        </authorList>
    </citation>
    <scope>NUCLEOTIDE SEQUENCE [LARGE SCALE GENOMIC DNA]</scope>
    <source>
        <strain evidence="14 15">J2-16</strain>
    </source>
</reference>
<dbReference type="EMBL" id="CP138858">
    <property type="protein sequence ID" value="WPJ95133.1"/>
    <property type="molecule type" value="Genomic_DNA"/>
</dbReference>
<keyword evidence="6" id="KW-0238">DNA-binding</keyword>
<dbReference type="PROSITE" id="PS51198">
    <property type="entry name" value="UVRD_HELICASE_ATP_BIND"/>
    <property type="match status" value="1"/>
</dbReference>
<dbReference type="CDD" id="cd17932">
    <property type="entry name" value="DEXQc_UvrD"/>
    <property type="match status" value="1"/>
</dbReference>
<evidence type="ECO:0000259" key="13">
    <source>
        <dbReference type="PROSITE" id="PS51198"/>
    </source>
</evidence>
<dbReference type="Proteomes" id="UP001324993">
    <property type="component" value="Chromosome"/>
</dbReference>
<dbReference type="SUPFAM" id="SSF52540">
    <property type="entry name" value="P-loop containing nucleoside triphosphate hydrolases"/>
    <property type="match status" value="1"/>
</dbReference>
<evidence type="ECO:0000256" key="5">
    <source>
        <dbReference type="ARBA" id="ARBA00022840"/>
    </source>
</evidence>
<dbReference type="InterPro" id="IPR000212">
    <property type="entry name" value="DNA_helicase_UvrD/REP"/>
</dbReference>
<dbReference type="Gene3D" id="3.40.50.300">
    <property type="entry name" value="P-loop containing nucleotide triphosphate hydrolases"/>
    <property type="match status" value="2"/>
</dbReference>
<dbReference type="RefSeq" id="WP_319832026.1">
    <property type="nucleotide sequence ID" value="NZ_CP138858.1"/>
</dbReference>
<dbReference type="InterPro" id="IPR013986">
    <property type="entry name" value="DExx_box_DNA_helicase_dom_sf"/>
</dbReference>
<name>A0ABZ0RI34_9BACT</name>
<proteinExistence type="inferred from homology"/>
<comment type="catalytic activity">
    <reaction evidence="8">
        <text>Couples ATP hydrolysis with the unwinding of duplex DNA by translocating in the 3'-5' direction.</text>
        <dbReference type="EC" id="5.6.2.4"/>
    </reaction>
</comment>
<feature type="binding site" evidence="12">
    <location>
        <begin position="35"/>
        <end position="42"/>
    </location>
    <ligand>
        <name>ATP</name>
        <dbReference type="ChEBI" id="CHEBI:30616"/>
    </ligand>
</feature>
<sequence length="600" mass="67233">MSLNKAKYTEAAKEFESNRRQLAAYDSKGHCVVLAGPGSGKTKVLTTKLARMLAEDVKTPHGIACITYSNQCAKELKKRLGALLVEQSARVFIGTMHSFCLREVIMPYGKLAGLPLPQPLKVASVSKQHSYFTEAFSKIHPDENPKYRKTAFDEFRRIVLDRASADWINDDGVAPVIVEYERLMFQAGEIDFDAMSLYGLRLIQENEWVRKALKAKYPILAIDEYQDLGVPLHDMVNYLCIEGGIRLFAVGDPDQSIYGFTGARPALMNELADVEGVQRVRLRLNYRSGKSIINASTAALAETRDFEASDDKEGVVIDHKCIGGLDEQISLAINNLVPEALARREGRRLGDIGVLYLDRHGGAAVAHAANQAGVEYVRFDQGNPYPRTPATGWLEECASWCAGGWRDGEPPLSNLLWQWRSFFPQISKETEIRQLRRGLVSFLYSNRGADTRLRDWIKTFGDAGLFTMIRSEPTMADEVESIRALYEVCKDGQPLAGYSVANFGGQHISKDRLNLTTIHSSKGLEYDVVIMLGLEAGRIPRYNATELQIKESRRLFYVAMTRARHEVHLLWSGWYEGAGGRIFRNGRSSFVDEVMSDVKD</sequence>
<keyword evidence="15" id="KW-1185">Reference proteome</keyword>
<dbReference type="InterPro" id="IPR014017">
    <property type="entry name" value="DNA_helicase_UvrD-like_C"/>
</dbReference>
<evidence type="ECO:0000256" key="10">
    <source>
        <dbReference type="ARBA" id="ARBA00034923"/>
    </source>
</evidence>
<dbReference type="Pfam" id="PF00580">
    <property type="entry name" value="UvrD-helicase"/>
    <property type="match status" value="1"/>
</dbReference>
<accession>A0ABZ0RI34</accession>
<evidence type="ECO:0000256" key="12">
    <source>
        <dbReference type="PROSITE-ProRule" id="PRU00560"/>
    </source>
</evidence>
<evidence type="ECO:0000256" key="8">
    <source>
        <dbReference type="ARBA" id="ARBA00034617"/>
    </source>
</evidence>
<evidence type="ECO:0000256" key="2">
    <source>
        <dbReference type="ARBA" id="ARBA00022741"/>
    </source>
</evidence>
<evidence type="ECO:0000313" key="14">
    <source>
        <dbReference type="EMBL" id="WPJ95133.1"/>
    </source>
</evidence>
<keyword evidence="7" id="KW-0413">Isomerase</keyword>
<evidence type="ECO:0000256" key="6">
    <source>
        <dbReference type="ARBA" id="ARBA00023125"/>
    </source>
</evidence>
<dbReference type="Pfam" id="PF13361">
    <property type="entry name" value="UvrD_C"/>
    <property type="match status" value="1"/>
</dbReference>
<keyword evidence="4 12" id="KW-0347">Helicase</keyword>
<gene>
    <name evidence="14" type="ORF">SH580_17045</name>
</gene>
<keyword evidence="3 12" id="KW-0378">Hydrolase</keyword>
<dbReference type="EC" id="5.6.2.4" evidence="9"/>
<keyword evidence="5 12" id="KW-0067">ATP-binding</keyword>
<organism evidence="14 15">
    <name type="scientific">Coraliomargarita algicola</name>
    <dbReference type="NCBI Taxonomy" id="3092156"/>
    <lineage>
        <taxon>Bacteria</taxon>
        <taxon>Pseudomonadati</taxon>
        <taxon>Verrucomicrobiota</taxon>
        <taxon>Opitutia</taxon>
        <taxon>Puniceicoccales</taxon>
        <taxon>Coraliomargaritaceae</taxon>
        <taxon>Coraliomargarita</taxon>
    </lineage>
</organism>
<protein>
    <recommendedName>
        <fullName evidence="9">DNA 3'-5' helicase</fullName>
        <ecNumber evidence="9">5.6.2.4</ecNumber>
    </recommendedName>
    <alternativeName>
        <fullName evidence="10">DNA 3'-5' helicase II</fullName>
    </alternativeName>
</protein>
<evidence type="ECO:0000256" key="1">
    <source>
        <dbReference type="ARBA" id="ARBA00009922"/>
    </source>
</evidence>
<evidence type="ECO:0000256" key="4">
    <source>
        <dbReference type="ARBA" id="ARBA00022806"/>
    </source>
</evidence>
<comment type="catalytic activity">
    <reaction evidence="11">
        <text>ATP + H2O = ADP + phosphate + H(+)</text>
        <dbReference type="Rhea" id="RHEA:13065"/>
        <dbReference type="ChEBI" id="CHEBI:15377"/>
        <dbReference type="ChEBI" id="CHEBI:15378"/>
        <dbReference type="ChEBI" id="CHEBI:30616"/>
        <dbReference type="ChEBI" id="CHEBI:43474"/>
        <dbReference type="ChEBI" id="CHEBI:456216"/>
        <dbReference type="EC" id="5.6.2.4"/>
    </reaction>
</comment>
<dbReference type="PANTHER" id="PTHR11070:SF2">
    <property type="entry name" value="ATP-DEPENDENT DNA HELICASE SRS2"/>
    <property type="match status" value="1"/>
</dbReference>
<dbReference type="GO" id="GO:0004386">
    <property type="term" value="F:helicase activity"/>
    <property type="evidence" value="ECO:0007669"/>
    <property type="project" value="UniProtKB-KW"/>
</dbReference>
<feature type="domain" description="UvrD-like helicase ATP-binding" evidence="13">
    <location>
        <begin position="14"/>
        <end position="289"/>
    </location>
</feature>
<evidence type="ECO:0000256" key="3">
    <source>
        <dbReference type="ARBA" id="ARBA00022801"/>
    </source>
</evidence>
<evidence type="ECO:0000256" key="7">
    <source>
        <dbReference type="ARBA" id="ARBA00023235"/>
    </source>
</evidence>
<evidence type="ECO:0000256" key="9">
    <source>
        <dbReference type="ARBA" id="ARBA00034808"/>
    </source>
</evidence>
<evidence type="ECO:0000256" key="11">
    <source>
        <dbReference type="ARBA" id="ARBA00048988"/>
    </source>
</evidence>
<dbReference type="PANTHER" id="PTHR11070">
    <property type="entry name" value="UVRD / RECB / PCRA DNA HELICASE FAMILY MEMBER"/>
    <property type="match status" value="1"/>
</dbReference>